<reference evidence="1" key="1">
    <citation type="submission" date="2018-06" db="EMBL/GenBank/DDBJ databases">
        <authorList>
            <person name="Zhirakovskaya E."/>
        </authorList>
    </citation>
    <scope>NUCLEOTIDE SEQUENCE</scope>
</reference>
<dbReference type="AlphaFoldDB" id="A0A3B1D6P0"/>
<evidence type="ECO:0000313" key="1">
    <source>
        <dbReference type="EMBL" id="VAX36362.1"/>
    </source>
</evidence>
<proteinExistence type="predicted"/>
<sequence length="141" mass="15560">MNVPPPPWLSDFADSAAACLHGYDLLAPVGSHFFHNQAIDQWELTLFVSATEIVGGERDGEVTHSKFSVDVLGMASLFNDVSKLDWQALTIDKSDALGAHFSIEGKYFGCNIWLKVLALPPQGTPPGRTLDIYQQKLEDIW</sequence>
<accession>A0A3B1D6P0</accession>
<protein>
    <submittedName>
        <fullName evidence="1">Uncharacterized protein</fullName>
    </submittedName>
</protein>
<name>A0A3B1D6P0_9ZZZZ</name>
<organism evidence="1">
    <name type="scientific">hydrothermal vent metagenome</name>
    <dbReference type="NCBI Taxonomy" id="652676"/>
    <lineage>
        <taxon>unclassified sequences</taxon>
        <taxon>metagenomes</taxon>
        <taxon>ecological metagenomes</taxon>
    </lineage>
</organism>
<gene>
    <name evidence="1" type="ORF">MNBD_PLANCTO02-387</name>
</gene>
<dbReference type="EMBL" id="UOGL01000051">
    <property type="protein sequence ID" value="VAX36362.1"/>
    <property type="molecule type" value="Genomic_DNA"/>
</dbReference>